<dbReference type="EMBL" id="JAHLOQ010000012">
    <property type="protein sequence ID" value="MBU5335965.1"/>
    <property type="molecule type" value="Genomic_DNA"/>
</dbReference>
<organism evidence="1 2">
    <name type="scientific">Intestinibacter bartlettii</name>
    <dbReference type="NCBI Taxonomy" id="261299"/>
    <lineage>
        <taxon>Bacteria</taxon>
        <taxon>Bacillati</taxon>
        <taxon>Bacillota</taxon>
        <taxon>Clostridia</taxon>
        <taxon>Peptostreptococcales</taxon>
        <taxon>Peptostreptococcaceae</taxon>
        <taxon>Intestinibacter</taxon>
    </lineage>
</organism>
<gene>
    <name evidence="1" type="ORF">KQI20_05890</name>
</gene>
<dbReference type="RefSeq" id="WP_216569099.1">
    <property type="nucleotide sequence ID" value="NZ_JAHLOQ010000012.1"/>
</dbReference>
<keyword evidence="2" id="KW-1185">Reference proteome</keyword>
<evidence type="ECO:0000313" key="1">
    <source>
        <dbReference type="EMBL" id="MBU5335965.1"/>
    </source>
</evidence>
<accession>A0ABS6DVU7</accession>
<dbReference type="Proteomes" id="UP001196301">
    <property type="component" value="Unassembled WGS sequence"/>
</dbReference>
<sequence>MLKKNTIKNSEKDIREYELLKHFYFKKQNIITEEEFEKGLKDYNDVSRDRLLKTNLLQVKDSELEISPFGISVVELFTRYCDDCGELVYCNAFLPISVCTNCGSKMEAAMEVKIDKEVQDFAKGLYKDLLM</sequence>
<evidence type="ECO:0008006" key="3">
    <source>
        <dbReference type="Google" id="ProtNLM"/>
    </source>
</evidence>
<reference evidence="1 2" key="1">
    <citation type="submission" date="2021-06" db="EMBL/GenBank/DDBJ databases">
        <authorList>
            <person name="Sun Q."/>
            <person name="Li D."/>
        </authorList>
    </citation>
    <scope>NUCLEOTIDE SEQUENCE [LARGE SCALE GENOMIC DNA]</scope>
    <source>
        <strain evidence="1 2">N19</strain>
    </source>
</reference>
<comment type="caution">
    <text evidence="1">The sequence shown here is derived from an EMBL/GenBank/DDBJ whole genome shotgun (WGS) entry which is preliminary data.</text>
</comment>
<proteinExistence type="predicted"/>
<evidence type="ECO:0000313" key="2">
    <source>
        <dbReference type="Proteomes" id="UP001196301"/>
    </source>
</evidence>
<protein>
    <recommendedName>
        <fullName evidence="3">EF-hand domain-containing protein</fullName>
    </recommendedName>
</protein>
<name>A0ABS6DVU7_9FIRM</name>